<dbReference type="EMBL" id="KU862660">
    <property type="protein sequence ID" value="ANA49220.1"/>
    <property type="molecule type" value="Genomic_DNA"/>
</dbReference>
<reference evidence="1 2" key="1">
    <citation type="submission" date="2016-03" db="EMBL/GenBank/DDBJ databases">
        <title>Characterization of pf16 and phiPMW: Two novel phages infecting Pseudomonas putida PpG1.</title>
        <authorList>
            <person name="Magill D.J."/>
            <person name="Krylov V.N."/>
            <person name="Allen C.C.R."/>
            <person name="McGrath J.W."/>
            <person name="Quinn J.P."/>
            <person name="Kulakov L.A."/>
        </authorList>
    </citation>
    <scope>NUCLEOTIDE SEQUENCE [LARGE SCALE GENOMIC DNA]</scope>
</reference>
<organism evidence="1 2">
    <name type="scientific">Pseudomonas phage phiPMW</name>
    <dbReference type="NCBI Taxonomy" id="1815582"/>
    <lineage>
        <taxon>Viruses</taxon>
        <taxon>Duplodnaviria</taxon>
        <taxon>Heunggongvirae</taxon>
        <taxon>Uroviricota</taxon>
        <taxon>Caudoviricetes</taxon>
        <taxon>Plaisancevirus</taxon>
        <taxon>Plaisancevirus PMW</taxon>
    </lineage>
</organism>
<evidence type="ECO:0000313" key="2">
    <source>
        <dbReference type="Proteomes" id="UP000223738"/>
    </source>
</evidence>
<protein>
    <submittedName>
        <fullName evidence="1">Uncharacterized protein</fullName>
    </submittedName>
</protein>
<keyword evidence="2" id="KW-1185">Reference proteome</keyword>
<evidence type="ECO:0000313" key="1">
    <source>
        <dbReference type="EMBL" id="ANA49220.1"/>
    </source>
</evidence>
<proteinExistence type="predicted"/>
<gene>
    <name evidence="1" type="ORF">PMW_95</name>
</gene>
<dbReference type="Proteomes" id="UP000223738">
    <property type="component" value="Segment"/>
</dbReference>
<name>A0A1S5R1D5_9CAUD</name>
<sequence length="54" mass="6251">MTIDQALEKIVVSASQLGYSATQIAAFAWEVREKLYTYEELTDEVVQDMLEEFF</sequence>
<accession>A0A1S5R1D5</accession>